<keyword evidence="3" id="KW-1185">Reference proteome</keyword>
<dbReference type="PANTHER" id="PTHR12064:SF76">
    <property type="entry name" value="CNNM TRANSMEMBRANE DOMAIN-CONTAINING PROTEIN"/>
    <property type="match status" value="1"/>
</dbReference>
<evidence type="ECO:0000313" key="2">
    <source>
        <dbReference type="EMBL" id="KAF2309976.1"/>
    </source>
</evidence>
<dbReference type="SUPFAM" id="SSF54631">
    <property type="entry name" value="CBS-domain pair"/>
    <property type="match status" value="1"/>
</dbReference>
<proteinExistence type="predicted"/>
<evidence type="ECO:0000313" key="3">
    <source>
        <dbReference type="Proteomes" id="UP000467840"/>
    </source>
</evidence>
<dbReference type="InterPro" id="IPR046342">
    <property type="entry name" value="CBS_dom_sf"/>
</dbReference>
<dbReference type="EMBL" id="JAAGAX010000006">
    <property type="protein sequence ID" value="KAF2309976.1"/>
    <property type="molecule type" value="Genomic_DNA"/>
</dbReference>
<dbReference type="PANTHER" id="PTHR12064">
    <property type="entry name" value="METAL TRANSPORTER CNNM"/>
    <property type="match status" value="1"/>
</dbReference>
<sequence length="234" mass="25065">MRRPVGIMDFKLFQSQLIHEGGVFFFFFASGKESASSAVHSFDWQLFSYGGSSHIVGQDCASLGCYSDICDPHSNVWRGKGGDLTHDETTIITRAHDLTLKTAKDAMTPISKAFSLNLDATLNLDTLNAIMTMGHSRVPVYAGDPKNIIGLILVKNLLVLDPEGAVPLRKMILRKIPQIKIKMHASQEKASNSVASTVTPTSTLSAGPTPTLSVSTGTSLAGSPATTDQVSEVD</sequence>
<accession>A0A6A6MCN1</accession>
<dbReference type="InterPro" id="IPR045095">
    <property type="entry name" value="ACDP"/>
</dbReference>
<dbReference type="GO" id="GO:0030026">
    <property type="term" value="P:intracellular manganese ion homeostasis"/>
    <property type="evidence" value="ECO:0007669"/>
    <property type="project" value="TreeGrafter"/>
</dbReference>
<name>A0A6A6MCN1_HEVBR</name>
<evidence type="ECO:0008006" key="4">
    <source>
        <dbReference type="Google" id="ProtNLM"/>
    </source>
</evidence>
<comment type="caution">
    <text evidence="2">The sequence shown here is derived from an EMBL/GenBank/DDBJ whole genome shotgun (WGS) entry which is preliminary data.</text>
</comment>
<dbReference type="GO" id="GO:0010960">
    <property type="term" value="P:magnesium ion homeostasis"/>
    <property type="evidence" value="ECO:0007669"/>
    <property type="project" value="InterPro"/>
</dbReference>
<feature type="region of interest" description="Disordered" evidence="1">
    <location>
        <begin position="190"/>
        <end position="234"/>
    </location>
</feature>
<gene>
    <name evidence="2" type="ORF">GH714_006033</name>
</gene>
<protein>
    <recommendedName>
        <fullName evidence="4">CBS domain-containing protein</fullName>
    </recommendedName>
</protein>
<reference evidence="2 3" key="1">
    <citation type="journal article" date="2020" name="Mol. Plant">
        <title>The Chromosome-Based Rubber Tree Genome Provides New Insights into Spurge Genome Evolution and Rubber Biosynthesis.</title>
        <authorList>
            <person name="Liu J."/>
            <person name="Shi C."/>
            <person name="Shi C.C."/>
            <person name="Li W."/>
            <person name="Zhang Q.J."/>
            <person name="Zhang Y."/>
            <person name="Li K."/>
            <person name="Lu H.F."/>
            <person name="Shi C."/>
            <person name="Zhu S.T."/>
            <person name="Xiao Z.Y."/>
            <person name="Nan H."/>
            <person name="Yue Y."/>
            <person name="Zhu X.G."/>
            <person name="Wu Y."/>
            <person name="Hong X.N."/>
            <person name="Fan G.Y."/>
            <person name="Tong Y."/>
            <person name="Zhang D."/>
            <person name="Mao C.L."/>
            <person name="Liu Y.L."/>
            <person name="Hao S.J."/>
            <person name="Liu W.Q."/>
            <person name="Lv M.Q."/>
            <person name="Zhang H.B."/>
            <person name="Liu Y."/>
            <person name="Hu-Tang G.R."/>
            <person name="Wang J.P."/>
            <person name="Wang J.H."/>
            <person name="Sun Y.H."/>
            <person name="Ni S.B."/>
            <person name="Chen W.B."/>
            <person name="Zhang X.C."/>
            <person name="Jiao Y.N."/>
            <person name="Eichler E.E."/>
            <person name="Li G.H."/>
            <person name="Liu X."/>
            <person name="Gao L.Z."/>
        </authorList>
    </citation>
    <scope>NUCLEOTIDE SEQUENCE [LARGE SCALE GENOMIC DNA]</scope>
    <source>
        <strain evidence="3">cv. GT1</strain>
        <tissue evidence="2">Leaf</tissue>
    </source>
</reference>
<dbReference type="Gene3D" id="3.10.580.10">
    <property type="entry name" value="CBS-domain"/>
    <property type="match status" value="1"/>
</dbReference>
<organism evidence="2 3">
    <name type="scientific">Hevea brasiliensis</name>
    <name type="common">Para rubber tree</name>
    <name type="synonym">Siphonia brasiliensis</name>
    <dbReference type="NCBI Taxonomy" id="3981"/>
    <lineage>
        <taxon>Eukaryota</taxon>
        <taxon>Viridiplantae</taxon>
        <taxon>Streptophyta</taxon>
        <taxon>Embryophyta</taxon>
        <taxon>Tracheophyta</taxon>
        <taxon>Spermatophyta</taxon>
        <taxon>Magnoliopsida</taxon>
        <taxon>eudicotyledons</taxon>
        <taxon>Gunneridae</taxon>
        <taxon>Pentapetalae</taxon>
        <taxon>rosids</taxon>
        <taxon>fabids</taxon>
        <taxon>Malpighiales</taxon>
        <taxon>Euphorbiaceae</taxon>
        <taxon>Crotonoideae</taxon>
        <taxon>Micrandreae</taxon>
        <taxon>Hevea</taxon>
    </lineage>
</organism>
<dbReference type="GO" id="GO:0005737">
    <property type="term" value="C:cytoplasm"/>
    <property type="evidence" value="ECO:0007669"/>
    <property type="project" value="TreeGrafter"/>
</dbReference>
<dbReference type="Proteomes" id="UP000467840">
    <property type="component" value="Chromosome 14"/>
</dbReference>
<dbReference type="AlphaFoldDB" id="A0A6A6MCN1"/>
<evidence type="ECO:0000256" key="1">
    <source>
        <dbReference type="SAM" id="MobiDB-lite"/>
    </source>
</evidence>